<dbReference type="RefSeq" id="WP_005376961.1">
    <property type="nucleotide sequence ID" value="NZ_SHOE01000009.1"/>
</dbReference>
<dbReference type="EMBL" id="SHOE01000009">
    <property type="protein sequence ID" value="NKJ68246.1"/>
    <property type="molecule type" value="Genomic_DNA"/>
</dbReference>
<dbReference type="Gene3D" id="2.40.10.180">
    <property type="entry name" value="Phage tail proteins"/>
    <property type="match status" value="1"/>
</dbReference>
<reference evidence="1 2" key="1">
    <citation type="journal article" date="2019" name="Curr. Microbiol.">
        <title>Vibrio chemaguriensis sp. nov., from Sundarbans, Bay of Bengal.</title>
        <authorList>
            <person name="Ghosh A."/>
            <person name="Bhadury P."/>
        </authorList>
    </citation>
    <scope>NUCLEOTIDE SEQUENCE [LARGE SCALE GENOMIC DNA]</scope>
    <source>
        <strain evidence="1 2">Iso1</strain>
    </source>
</reference>
<evidence type="ECO:0000313" key="2">
    <source>
        <dbReference type="Proteomes" id="UP000778757"/>
    </source>
</evidence>
<sequence>MFDNEFDQLMEEVDNTVSEAFGVWVKVNGGEPIKAIYDESLNQFDAMAGIARKLTFKKADNVRPKKGTPIEFVSSGRKLTVTSGPYPEDGNIVVIL</sequence>
<evidence type="ECO:0008006" key="3">
    <source>
        <dbReference type="Google" id="ProtNLM"/>
    </source>
</evidence>
<dbReference type="Proteomes" id="UP000778757">
    <property type="component" value="Unassembled WGS sequence"/>
</dbReference>
<evidence type="ECO:0000313" key="1">
    <source>
        <dbReference type="EMBL" id="NKJ68246.1"/>
    </source>
</evidence>
<gene>
    <name evidence="1" type="ORF">EX191_10645</name>
</gene>
<dbReference type="SUPFAM" id="SSF69279">
    <property type="entry name" value="Phage tail proteins"/>
    <property type="match status" value="1"/>
</dbReference>
<dbReference type="InterPro" id="IPR025601">
    <property type="entry name" value="ATP-bd_sugar_transptr-like"/>
</dbReference>
<dbReference type="Pfam" id="PF13856">
    <property type="entry name" value="Gifsy-2"/>
    <property type="match status" value="1"/>
</dbReference>
<proteinExistence type="predicted"/>
<comment type="caution">
    <text evidence="1">The sequence shown here is derived from an EMBL/GenBank/DDBJ whole genome shotgun (WGS) entry which is preliminary data.</text>
</comment>
<name>A0ABX1HXS2_9VIBR</name>
<protein>
    <recommendedName>
        <fullName evidence="3">Phage protein</fullName>
    </recommendedName>
</protein>
<dbReference type="InterPro" id="IPR053734">
    <property type="entry name" value="Phage_Head-Tail_Connect_sf"/>
</dbReference>
<organism evidence="1 2">
    <name type="scientific">Vibrio chemaguriensis</name>
    <dbReference type="NCBI Taxonomy" id="2527672"/>
    <lineage>
        <taxon>Bacteria</taxon>
        <taxon>Pseudomonadati</taxon>
        <taxon>Pseudomonadota</taxon>
        <taxon>Gammaproteobacteria</taxon>
        <taxon>Vibrionales</taxon>
        <taxon>Vibrionaceae</taxon>
        <taxon>Vibrio</taxon>
    </lineage>
</organism>
<keyword evidence="2" id="KW-1185">Reference proteome</keyword>
<accession>A0ABX1HXS2</accession>